<gene>
    <name evidence="1" type="ORF">UT08_C0012G0024</name>
</gene>
<evidence type="ECO:0000313" key="1">
    <source>
        <dbReference type="EMBL" id="KKQ84928.1"/>
    </source>
</evidence>
<evidence type="ECO:0000313" key="2">
    <source>
        <dbReference type="Proteomes" id="UP000034081"/>
    </source>
</evidence>
<reference evidence="1 2" key="1">
    <citation type="journal article" date="2015" name="Nature">
        <title>rRNA introns, odd ribosomes, and small enigmatic genomes across a large radiation of phyla.</title>
        <authorList>
            <person name="Brown C.T."/>
            <person name="Hug L.A."/>
            <person name="Thomas B.C."/>
            <person name="Sharon I."/>
            <person name="Castelle C.J."/>
            <person name="Singh A."/>
            <person name="Wilkins M.J."/>
            <person name="Williams K.H."/>
            <person name="Banfield J.F."/>
        </authorList>
    </citation>
    <scope>NUCLEOTIDE SEQUENCE [LARGE SCALE GENOMIC DNA]</scope>
</reference>
<protein>
    <submittedName>
        <fullName evidence="1">Uncharacterized protein</fullName>
    </submittedName>
</protein>
<accession>A0A0G0KZ22</accession>
<dbReference type="EMBL" id="LBVL01000012">
    <property type="protein sequence ID" value="KKQ84928.1"/>
    <property type="molecule type" value="Genomic_DNA"/>
</dbReference>
<sequence length="107" mass="12761">MTKYKEYFNKMLSENSDLFENFRKLHDEYGLNQEGLQNDFNKDGAKIIEIVHEYENRLCANTERGMYNKFSVSLAEKFQLEVRKYFPLIDHVGLIAEKFTLKKIKIV</sequence>
<dbReference type="Proteomes" id="UP000034081">
    <property type="component" value="Unassembled WGS sequence"/>
</dbReference>
<proteinExistence type="predicted"/>
<organism evidence="1 2">
    <name type="scientific">Candidatus Woesebacteria bacterium GW2011_GWB1_38_8</name>
    <dbReference type="NCBI Taxonomy" id="1618570"/>
    <lineage>
        <taxon>Bacteria</taxon>
        <taxon>Candidatus Woeseibacteriota</taxon>
    </lineage>
</organism>
<dbReference type="AlphaFoldDB" id="A0A0G0KZ22"/>
<comment type="caution">
    <text evidence="1">The sequence shown here is derived from an EMBL/GenBank/DDBJ whole genome shotgun (WGS) entry which is preliminary data.</text>
</comment>
<name>A0A0G0KZ22_9BACT</name>